<dbReference type="GO" id="GO:0006611">
    <property type="term" value="P:protein export from nucleus"/>
    <property type="evidence" value="ECO:0007669"/>
    <property type="project" value="InterPro"/>
</dbReference>
<comment type="caution">
    <text evidence="3">The sequence shown here is derived from an EMBL/GenBank/DDBJ whole genome shotgun (WGS) entry which is preliminary data.</text>
</comment>
<dbReference type="Gene3D" id="1.25.10.10">
    <property type="entry name" value="Leucine-rich Repeat Variant"/>
    <property type="match status" value="1"/>
</dbReference>
<organism evidence="3 4">
    <name type="scientific">Cinnamomum micranthum f. kanehirae</name>
    <dbReference type="NCBI Taxonomy" id="337451"/>
    <lineage>
        <taxon>Eukaryota</taxon>
        <taxon>Viridiplantae</taxon>
        <taxon>Streptophyta</taxon>
        <taxon>Embryophyta</taxon>
        <taxon>Tracheophyta</taxon>
        <taxon>Spermatophyta</taxon>
        <taxon>Magnoliopsida</taxon>
        <taxon>Magnoliidae</taxon>
        <taxon>Laurales</taxon>
        <taxon>Lauraceae</taxon>
        <taxon>Cinnamomum</taxon>
    </lineage>
</organism>
<keyword evidence="4" id="KW-1185">Reference proteome</keyword>
<dbReference type="OrthoDB" id="2215036at2759"/>
<dbReference type="PANTHER" id="PTHR11223">
    <property type="entry name" value="EXPORTIN 1/5"/>
    <property type="match status" value="1"/>
</dbReference>
<dbReference type="Proteomes" id="UP000283530">
    <property type="component" value="Unassembled WGS sequence"/>
</dbReference>
<gene>
    <name evidence="3" type="ORF">CKAN_02467000</name>
</gene>
<sequence>MEDSSTAASNVARAISAALDWSSSPESRKAAVSYLESDDEGGEGAELAQCLDVEQGLSMGSWCRGSGERGSADGRGKGFGRSKVVAEVKAGDIRVLASTSFLLVRKDWSSEIRLHGFKMLQHLARLRWDEFNFMEQRNFANAAVDLISEMANPSEEWALKSQAAALVAEVVRREGIILWQELLPSLVSLSNKGPIEACFFHCFFDLHVSLSYSKGCAHQQFSVTKTYASRTNSTPNTSSLPMVFMAEMVAMMLRWLPEDITVHNEDLEGERRRILLRGLKQTLPEILPLLYTLLGKHFGAALSEVGRQQMDIAKQHAATVTATLNAVNAYAEWAPVSDLSKYGLIHGCGILLSTVEFRLHACEFFKIVSPRKRPADASTSEFDSAVNDIFQILMNVSRDILYRSSSHISSFDESEFEFAECICESMVSLGSTNLQYIAGNSDLLPFYIQQMLGYFQHIKLALHFQALLFWLVLMRDSVSKLKIAAQIAGDNSAANNSATVSGKAEKEKKGVQIIINDDICGALLDVSFQRMLKKNAQPGAIGTLELWSDEFDGKGDFSQYRSKLVELIRLVAFHKPIVAATRVSQGIGTIIKSHLTTSLPSQDLLLMESMHVALETIVNAIFDGSAEFGGVISEIQVASHSILKGLLQQLLSLKWSEPALAEILGRHLDALGPLLKYFPDAIGAVINKLFELLTSLPHALKDPSATRARHARMQICTSFIRIAKTTDRSLFPHMKGIADTMAYLQGEGRLLRAEHNLLGEAFLIMASSAGIQQQQEVLAWLLEPLSKQWTQVEWQNVYLSGPLSLVRLCSETPFMWSLYHTVTFFEKALKRSATKKGYSHSQNCASESQNSMPLHPMASHLSWMLPPLILLLRSIHSLWSQPITQSLPGEIRSAMSMSHVEQASLLGEGNLKLAKSVLTFADGPQIDVNKEGHTEANENDVRNWLKGIRDSGYTVLGLSMTVGDSFFRCLESSAVALAVVENIQSMEFRHLRQLIHSVLIPLVKSCPADLWVEWLEKLLLPLFLHCQQALSCSWSGLLCEGRAKVPDTCWCISGLDLKLEVMEEKLLRDLTREICFLLSVMASPGLNSGLPPLEQLGHVSRMEMSSLKALDAFSTNSLVGFLLTHKSLALPALKISIEAFTWTDGEAVTKVSSFCGAVILLAISTHNSELREFVAKDLFSAIIQGLALESNAVISADLIALCREIFVYLCDRDPAPRQVELAVLPHFLSPILRETMSLD</sequence>
<proteinExistence type="predicted"/>
<evidence type="ECO:0000313" key="3">
    <source>
        <dbReference type="EMBL" id="RWR95331.1"/>
    </source>
</evidence>
<dbReference type="GO" id="GO:0003723">
    <property type="term" value="F:RNA binding"/>
    <property type="evidence" value="ECO:0007669"/>
    <property type="project" value="TreeGrafter"/>
</dbReference>
<dbReference type="AlphaFoldDB" id="A0A443PX26"/>
<dbReference type="InterPro" id="IPR045478">
    <property type="entry name" value="Exportin-5_C"/>
</dbReference>
<dbReference type="Pfam" id="PF08389">
    <property type="entry name" value="Xpo1"/>
    <property type="match status" value="1"/>
</dbReference>
<name>A0A443PX26_9MAGN</name>
<reference evidence="3 4" key="1">
    <citation type="journal article" date="2019" name="Nat. Plants">
        <title>Stout camphor tree genome fills gaps in understanding of flowering plant genome evolution.</title>
        <authorList>
            <person name="Chaw S.M."/>
            <person name="Liu Y.C."/>
            <person name="Wu Y.W."/>
            <person name="Wang H.Y."/>
            <person name="Lin C.I."/>
            <person name="Wu C.S."/>
            <person name="Ke H.M."/>
            <person name="Chang L.Y."/>
            <person name="Hsu C.Y."/>
            <person name="Yang H.T."/>
            <person name="Sudianto E."/>
            <person name="Hsu M.H."/>
            <person name="Wu K.P."/>
            <person name="Wang L.N."/>
            <person name="Leebens-Mack J.H."/>
            <person name="Tsai I.J."/>
        </authorList>
    </citation>
    <scope>NUCLEOTIDE SEQUENCE [LARGE SCALE GENOMIC DNA]</scope>
    <source>
        <strain evidence="4">cv. Chaw 1501</strain>
        <tissue evidence="3">Young leaves</tissue>
    </source>
</reference>
<evidence type="ECO:0000259" key="1">
    <source>
        <dbReference type="Pfam" id="PF08389"/>
    </source>
</evidence>
<feature type="domain" description="Exportin-1/Importin-beta-like" evidence="1">
    <location>
        <begin position="157"/>
        <end position="364"/>
    </location>
</feature>
<dbReference type="PANTHER" id="PTHR11223:SF3">
    <property type="entry name" value="EXPORTIN-5"/>
    <property type="match status" value="1"/>
</dbReference>
<dbReference type="GO" id="GO:0005634">
    <property type="term" value="C:nucleus"/>
    <property type="evidence" value="ECO:0007669"/>
    <property type="project" value="TreeGrafter"/>
</dbReference>
<evidence type="ECO:0000313" key="4">
    <source>
        <dbReference type="Proteomes" id="UP000283530"/>
    </source>
</evidence>
<dbReference type="GO" id="GO:0042565">
    <property type="term" value="C:RNA nuclear export complex"/>
    <property type="evidence" value="ECO:0007669"/>
    <property type="project" value="TreeGrafter"/>
</dbReference>
<dbReference type="EMBL" id="QPKB01000011">
    <property type="protein sequence ID" value="RWR95331.1"/>
    <property type="molecule type" value="Genomic_DNA"/>
</dbReference>
<dbReference type="GO" id="GO:0006405">
    <property type="term" value="P:RNA export from nucleus"/>
    <property type="evidence" value="ECO:0007669"/>
    <property type="project" value="TreeGrafter"/>
</dbReference>
<dbReference type="SUPFAM" id="SSF48371">
    <property type="entry name" value="ARM repeat"/>
    <property type="match status" value="1"/>
</dbReference>
<dbReference type="GO" id="GO:0005049">
    <property type="term" value="F:nuclear export signal receptor activity"/>
    <property type="evidence" value="ECO:0007669"/>
    <property type="project" value="InterPro"/>
</dbReference>
<protein>
    <submittedName>
        <fullName evidence="3">Protein HASTY 1 isoform X1</fullName>
    </submittedName>
</protein>
<dbReference type="InterPro" id="IPR013598">
    <property type="entry name" value="Exportin-1/Importin-b-like"/>
</dbReference>
<dbReference type="Pfam" id="PF19273">
    <property type="entry name" value="Exportin-5"/>
    <property type="match status" value="1"/>
</dbReference>
<dbReference type="InterPro" id="IPR016024">
    <property type="entry name" value="ARM-type_fold"/>
</dbReference>
<evidence type="ECO:0000259" key="2">
    <source>
        <dbReference type="Pfam" id="PF19273"/>
    </source>
</evidence>
<dbReference type="InterPro" id="IPR011989">
    <property type="entry name" value="ARM-like"/>
</dbReference>
<dbReference type="GO" id="GO:0005737">
    <property type="term" value="C:cytoplasm"/>
    <property type="evidence" value="ECO:0007669"/>
    <property type="project" value="TreeGrafter"/>
</dbReference>
<accession>A0A443PX26</accession>
<dbReference type="InterPro" id="IPR045065">
    <property type="entry name" value="XPO1/5"/>
</dbReference>
<feature type="domain" description="Exportin-5 C-terminal" evidence="2">
    <location>
        <begin position="413"/>
        <end position="1226"/>
    </location>
</feature>
<dbReference type="STRING" id="337451.A0A443PX26"/>